<keyword evidence="2" id="KW-0378">Hydrolase</keyword>
<dbReference type="InterPro" id="IPR021720">
    <property type="entry name" value="Malectin_dom"/>
</dbReference>
<dbReference type="Gene3D" id="2.60.40.10">
    <property type="entry name" value="Immunoglobulins"/>
    <property type="match status" value="2"/>
</dbReference>
<evidence type="ECO:0000259" key="8">
    <source>
        <dbReference type="Pfam" id="PF16355"/>
    </source>
</evidence>
<dbReference type="Pfam" id="PF11721">
    <property type="entry name" value="Malectin"/>
    <property type="match status" value="1"/>
</dbReference>
<dbReference type="Pfam" id="PF00703">
    <property type="entry name" value="Glyco_hydro_2"/>
    <property type="match status" value="1"/>
</dbReference>
<dbReference type="InterPro" id="IPR006101">
    <property type="entry name" value="Glyco_hydro_2"/>
</dbReference>
<evidence type="ECO:0000256" key="2">
    <source>
        <dbReference type="ARBA" id="ARBA00022801"/>
    </source>
</evidence>
<dbReference type="InterPro" id="IPR013783">
    <property type="entry name" value="Ig-like_fold"/>
</dbReference>
<evidence type="ECO:0000259" key="4">
    <source>
        <dbReference type="Pfam" id="PF00703"/>
    </source>
</evidence>
<dbReference type="InterPro" id="IPR006104">
    <property type="entry name" value="Glyco_hydro_2_N"/>
</dbReference>
<dbReference type="InterPro" id="IPR017853">
    <property type="entry name" value="GH"/>
</dbReference>
<dbReference type="SUPFAM" id="SSF49785">
    <property type="entry name" value="Galactose-binding domain-like"/>
    <property type="match status" value="1"/>
</dbReference>
<dbReference type="Proteomes" id="UP001139450">
    <property type="component" value="Unassembled WGS sequence"/>
</dbReference>
<keyword evidence="10" id="KW-1185">Reference proteome</keyword>
<feature type="domain" description="DUF4982" evidence="8">
    <location>
        <begin position="634"/>
        <end position="680"/>
    </location>
</feature>
<sequence>MLFFFAWPGDVLSQVSKPRAESGRTVYSLNDKWQFAKDSADHPYNAINTLTHWQNVTIPHTWNATDVMSDEHPYYRGAAWYKRNLVISNDSQKQVFLYFDGVNQEAEIYINGKKAGEHKGGYTRFCIPVSSFIKTGTNAVNEIAVKVNNRFNEDIPPLTADFTFFGGIYRNLYLVTTNSVHFNTNDFGGSSIRITTPSVTTARASVVIKAQVYNEGAARTIKLVSTIFDSDGKIIATLSKNQKTAKGKADTVSQSGIVVNNPKLWSPDHPYLYNVVTQIIDNKNGEIIDELSTPLGFRWYSFDADKGFFLNGKPLKLIGASRHQDYKDLGNAVRQELQSHDIELLKAMGGNFLRVSHYPQDPVVLQMCDKLGIIASVEIPVVNAITETAGFTDNCSNMLREMIAQNFNHPSLVIWAYMNEIMLRPKFAKDKPRQQQYFENIVKLAKHLDSICRAQDPARYTMIANHGDYNLYTRTGLTAVPQIIGWNLYQGWYSGDVSGFGKFLDEHHGQPAKPVIVTEYGADADPRIHALNPVRFDKSIEYAEHYHDVYLKAILERPFVAGAAAWNLVDFNSESREETMPHINNKGLMTDDRQPKATYYLYQAALKKEAFIKIASESNIVGVEDSTGTTCTRQVRVYTNLKGVKLSLNGQDLAGGKAEDFSYTFTVPFRPGMNYLEATADNQTVKDFETVEVFIQPNELKAFKADAQPLSILLGAKRYYYDMLNKQTWQPDQPYRKGSWGSMGGHAFKMVNGRQSYGSDKAIAGTDNDPVFQTQQVGIEGYRFDVPDGQYELTLNFAELSGGKVSDPLPYNLGTSEVTVPGYQERIFDVFINNQCVLKELNIAREVGFAWAMSKKIPVTVTRAQGIQINFKALKGEAVLNAIQLKRIY</sequence>
<comment type="similarity">
    <text evidence="1">Belongs to the glycosyl hydrolase 2 family.</text>
</comment>
<organism evidence="9 10">
    <name type="scientific">Mucilaginibacter straminoryzae</name>
    <dbReference type="NCBI Taxonomy" id="2932774"/>
    <lineage>
        <taxon>Bacteria</taxon>
        <taxon>Pseudomonadati</taxon>
        <taxon>Bacteroidota</taxon>
        <taxon>Sphingobacteriia</taxon>
        <taxon>Sphingobacteriales</taxon>
        <taxon>Sphingobacteriaceae</taxon>
        <taxon>Mucilaginibacter</taxon>
    </lineage>
</organism>
<dbReference type="InterPro" id="IPR036156">
    <property type="entry name" value="Beta-gal/glucu_dom_sf"/>
</dbReference>
<feature type="domain" description="Glycoside hydrolase family 2 immunoglobulin-like beta-sandwich" evidence="4">
    <location>
        <begin position="193"/>
        <end position="298"/>
    </location>
</feature>
<dbReference type="InterPro" id="IPR006102">
    <property type="entry name" value="Ig-like_GH2"/>
</dbReference>
<dbReference type="RefSeq" id="WP_245131302.1">
    <property type="nucleotide sequence ID" value="NZ_JALJEJ010000007.1"/>
</dbReference>
<dbReference type="EMBL" id="JALJEJ010000007">
    <property type="protein sequence ID" value="MCJ8211064.1"/>
    <property type="molecule type" value="Genomic_DNA"/>
</dbReference>
<dbReference type="PANTHER" id="PTHR42732">
    <property type="entry name" value="BETA-GALACTOSIDASE"/>
    <property type="match status" value="1"/>
</dbReference>
<dbReference type="Gene3D" id="2.60.120.260">
    <property type="entry name" value="Galactose-binding domain-like"/>
    <property type="match status" value="1"/>
</dbReference>
<evidence type="ECO:0000313" key="9">
    <source>
        <dbReference type="EMBL" id="MCJ8211064.1"/>
    </source>
</evidence>
<name>A0A9X2B9U7_9SPHI</name>
<dbReference type="InterPro" id="IPR008979">
    <property type="entry name" value="Galactose-bd-like_sf"/>
</dbReference>
<accession>A0A9X2B9U7</accession>
<protein>
    <submittedName>
        <fullName evidence="9">Malectin domain-containing carbohydrate-binding protein</fullName>
    </submittedName>
</protein>
<evidence type="ECO:0000256" key="1">
    <source>
        <dbReference type="ARBA" id="ARBA00007401"/>
    </source>
</evidence>
<dbReference type="Gene3D" id="2.60.120.430">
    <property type="entry name" value="Galactose-binding lectin"/>
    <property type="match status" value="1"/>
</dbReference>
<proteinExistence type="inferred from homology"/>
<evidence type="ECO:0000313" key="10">
    <source>
        <dbReference type="Proteomes" id="UP001139450"/>
    </source>
</evidence>
<feature type="domain" description="Malectin" evidence="7">
    <location>
        <begin position="722"/>
        <end position="877"/>
    </location>
</feature>
<dbReference type="Gene3D" id="3.20.20.80">
    <property type="entry name" value="Glycosidases"/>
    <property type="match status" value="1"/>
</dbReference>
<feature type="domain" description="Glycoside hydrolase family 2 catalytic" evidence="5">
    <location>
        <begin position="305"/>
        <end position="606"/>
    </location>
</feature>
<evidence type="ECO:0000259" key="7">
    <source>
        <dbReference type="Pfam" id="PF11721"/>
    </source>
</evidence>
<keyword evidence="3" id="KW-0326">Glycosidase</keyword>
<dbReference type="GO" id="GO:0005975">
    <property type="term" value="P:carbohydrate metabolic process"/>
    <property type="evidence" value="ECO:0007669"/>
    <property type="project" value="InterPro"/>
</dbReference>
<dbReference type="InterPro" id="IPR006103">
    <property type="entry name" value="Glyco_hydro_2_cat"/>
</dbReference>
<feature type="domain" description="Glycosyl hydrolases family 2 sugar binding" evidence="6">
    <location>
        <begin position="53"/>
        <end position="177"/>
    </location>
</feature>
<evidence type="ECO:0000259" key="6">
    <source>
        <dbReference type="Pfam" id="PF02837"/>
    </source>
</evidence>
<dbReference type="GO" id="GO:0004553">
    <property type="term" value="F:hydrolase activity, hydrolyzing O-glycosyl compounds"/>
    <property type="evidence" value="ECO:0007669"/>
    <property type="project" value="InterPro"/>
</dbReference>
<evidence type="ECO:0000259" key="5">
    <source>
        <dbReference type="Pfam" id="PF02836"/>
    </source>
</evidence>
<evidence type="ECO:0000256" key="3">
    <source>
        <dbReference type="ARBA" id="ARBA00023295"/>
    </source>
</evidence>
<comment type="caution">
    <text evidence="9">The sequence shown here is derived from an EMBL/GenBank/DDBJ whole genome shotgun (WGS) entry which is preliminary data.</text>
</comment>
<dbReference type="Pfam" id="PF02837">
    <property type="entry name" value="Glyco_hydro_2_N"/>
    <property type="match status" value="1"/>
</dbReference>
<reference evidence="9" key="1">
    <citation type="submission" date="2022-04" db="EMBL/GenBank/DDBJ databases">
        <title>Mucilaginibacter sp. RS28 isolated from freshwater.</title>
        <authorList>
            <person name="Ko S.-R."/>
        </authorList>
    </citation>
    <scope>NUCLEOTIDE SEQUENCE</scope>
    <source>
        <strain evidence="9">RS28</strain>
    </source>
</reference>
<dbReference type="InterPro" id="IPR051913">
    <property type="entry name" value="GH2_Domain-Containing"/>
</dbReference>
<dbReference type="Pfam" id="PF16355">
    <property type="entry name" value="DUF4982"/>
    <property type="match status" value="1"/>
</dbReference>
<dbReference type="AlphaFoldDB" id="A0A9X2B9U7"/>
<dbReference type="SUPFAM" id="SSF49303">
    <property type="entry name" value="beta-Galactosidase/glucuronidase domain"/>
    <property type="match status" value="1"/>
</dbReference>
<dbReference type="InterPro" id="IPR032311">
    <property type="entry name" value="DUF4982"/>
</dbReference>
<dbReference type="PANTHER" id="PTHR42732:SF1">
    <property type="entry name" value="BETA-MANNOSIDASE"/>
    <property type="match status" value="1"/>
</dbReference>
<dbReference type="SUPFAM" id="SSF51445">
    <property type="entry name" value="(Trans)glycosidases"/>
    <property type="match status" value="1"/>
</dbReference>
<dbReference type="PRINTS" id="PR00132">
    <property type="entry name" value="GLHYDRLASE2"/>
</dbReference>
<gene>
    <name evidence="9" type="ORF">MUY27_15200</name>
</gene>
<dbReference type="Pfam" id="PF02836">
    <property type="entry name" value="Glyco_hydro_2_C"/>
    <property type="match status" value="1"/>
</dbReference>